<sequence length="90" mass="9532">MISVGKCVLALALIGIVGAAVVGGRSNAQCGENEIWNECPSCETTCSEPAKDCPVNCPNPGCMCIENHFRNEQRKCVASDSCKLDIGKKD</sequence>
<keyword evidence="1" id="KW-0722">Serine protease inhibitor</keyword>
<feature type="chain" id="PRO_5020694338" description="TIL domain-containing protein" evidence="2">
    <location>
        <begin position="20"/>
        <end position="90"/>
    </location>
</feature>
<comment type="caution">
    <text evidence="4">The sequence shown here is derived from an EMBL/GenBank/DDBJ whole genome shotgun (WGS) entry which is preliminary data.</text>
</comment>
<dbReference type="SUPFAM" id="SSF57567">
    <property type="entry name" value="Serine protease inhibitors"/>
    <property type="match status" value="1"/>
</dbReference>
<evidence type="ECO:0000256" key="1">
    <source>
        <dbReference type="ARBA" id="ARBA00022900"/>
    </source>
</evidence>
<feature type="domain" description="TIL" evidence="3">
    <location>
        <begin position="30"/>
        <end position="82"/>
    </location>
</feature>
<keyword evidence="1" id="KW-0646">Protease inhibitor</keyword>
<reference evidence="4 5" key="1">
    <citation type="journal article" date="2015" name="Genome Biol.">
        <title>Comparative genomics of Steinernema reveals deeply conserved gene regulatory networks.</title>
        <authorList>
            <person name="Dillman A.R."/>
            <person name="Macchietto M."/>
            <person name="Porter C.F."/>
            <person name="Rogers A."/>
            <person name="Williams B."/>
            <person name="Antoshechkin I."/>
            <person name="Lee M.M."/>
            <person name="Goodwin Z."/>
            <person name="Lu X."/>
            <person name="Lewis E.E."/>
            <person name="Goodrich-Blair H."/>
            <person name="Stock S.P."/>
            <person name="Adams B.J."/>
            <person name="Sternberg P.W."/>
            <person name="Mortazavi A."/>
        </authorList>
    </citation>
    <scope>NUCLEOTIDE SEQUENCE [LARGE SCALE GENOMIC DNA]</scope>
    <source>
        <strain evidence="4 5">ALL</strain>
    </source>
</reference>
<reference evidence="4 5" key="2">
    <citation type="journal article" date="2019" name="G3 (Bethesda)">
        <title>Hybrid Assembly of the Genome of the Entomopathogenic Nematode Steinernema carpocapsae Identifies the X-Chromosome.</title>
        <authorList>
            <person name="Serra L."/>
            <person name="Macchietto M."/>
            <person name="Macias-Munoz A."/>
            <person name="McGill C.J."/>
            <person name="Rodriguez I.M."/>
            <person name="Rodriguez B."/>
            <person name="Murad R."/>
            <person name="Mortazavi A."/>
        </authorList>
    </citation>
    <scope>NUCLEOTIDE SEQUENCE [LARGE SCALE GENOMIC DNA]</scope>
    <source>
        <strain evidence="4 5">ALL</strain>
    </source>
</reference>
<proteinExistence type="predicted"/>
<evidence type="ECO:0000313" key="4">
    <source>
        <dbReference type="EMBL" id="TKR89876.1"/>
    </source>
</evidence>
<dbReference type="GO" id="GO:0004867">
    <property type="term" value="F:serine-type endopeptidase inhibitor activity"/>
    <property type="evidence" value="ECO:0007669"/>
    <property type="project" value="UniProtKB-KW"/>
</dbReference>
<dbReference type="Proteomes" id="UP000298663">
    <property type="component" value="Unassembled WGS sequence"/>
</dbReference>
<accession>A0A4U5P1M8</accession>
<name>A0A4U5P1M8_STECR</name>
<organism evidence="4 5">
    <name type="scientific">Steinernema carpocapsae</name>
    <name type="common">Entomopathogenic nematode</name>
    <dbReference type="NCBI Taxonomy" id="34508"/>
    <lineage>
        <taxon>Eukaryota</taxon>
        <taxon>Metazoa</taxon>
        <taxon>Ecdysozoa</taxon>
        <taxon>Nematoda</taxon>
        <taxon>Chromadorea</taxon>
        <taxon>Rhabditida</taxon>
        <taxon>Tylenchina</taxon>
        <taxon>Panagrolaimomorpha</taxon>
        <taxon>Strongyloidoidea</taxon>
        <taxon>Steinernematidae</taxon>
        <taxon>Steinernema</taxon>
    </lineage>
</organism>
<dbReference type="InterPro" id="IPR002919">
    <property type="entry name" value="TIL_dom"/>
</dbReference>
<evidence type="ECO:0000256" key="2">
    <source>
        <dbReference type="SAM" id="SignalP"/>
    </source>
</evidence>
<feature type="signal peptide" evidence="2">
    <location>
        <begin position="1"/>
        <end position="19"/>
    </location>
</feature>
<gene>
    <name evidence="4" type="ORF">L596_013916</name>
</gene>
<dbReference type="CDD" id="cd19941">
    <property type="entry name" value="TIL"/>
    <property type="match status" value="1"/>
</dbReference>
<dbReference type="Gene3D" id="2.10.25.10">
    <property type="entry name" value="Laminin"/>
    <property type="match status" value="1"/>
</dbReference>
<dbReference type="InterPro" id="IPR036084">
    <property type="entry name" value="Ser_inhib-like_sf"/>
</dbReference>
<dbReference type="OrthoDB" id="6236007at2759"/>
<evidence type="ECO:0000313" key="5">
    <source>
        <dbReference type="Proteomes" id="UP000298663"/>
    </source>
</evidence>
<dbReference type="AlphaFoldDB" id="A0A4U5P1M8"/>
<keyword evidence="5" id="KW-1185">Reference proteome</keyword>
<dbReference type="Pfam" id="PF01826">
    <property type="entry name" value="TIL"/>
    <property type="match status" value="1"/>
</dbReference>
<keyword evidence="2" id="KW-0732">Signal</keyword>
<dbReference type="EMBL" id="AZBU02000003">
    <property type="protein sequence ID" value="TKR89876.1"/>
    <property type="molecule type" value="Genomic_DNA"/>
</dbReference>
<evidence type="ECO:0000259" key="3">
    <source>
        <dbReference type="Pfam" id="PF01826"/>
    </source>
</evidence>
<protein>
    <recommendedName>
        <fullName evidence="3">TIL domain-containing protein</fullName>
    </recommendedName>
</protein>